<organism evidence="1 2">
    <name type="scientific">Auriscalpium vulgare</name>
    <dbReference type="NCBI Taxonomy" id="40419"/>
    <lineage>
        <taxon>Eukaryota</taxon>
        <taxon>Fungi</taxon>
        <taxon>Dikarya</taxon>
        <taxon>Basidiomycota</taxon>
        <taxon>Agaricomycotina</taxon>
        <taxon>Agaricomycetes</taxon>
        <taxon>Russulales</taxon>
        <taxon>Auriscalpiaceae</taxon>
        <taxon>Auriscalpium</taxon>
    </lineage>
</organism>
<sequence>MSEESITACVDRPRLDDEHPGRPESPESWWKIHHDWLAASGYDLQRRHHPLWTRPWRVADDAYVKYEDGQANIVILATRTSDGKHVALKRFIPTSAYLEYVRKMELSLMKYLCMGPLAADPRNGCVPVLDILDIPNADEEKLLVMPVLRRFDDPEFETYGEAVAFFSQIFEAVKCLHEHLIAHRDLTLNSIRMDASRMYPESLHPGKRDHPARDWKGKAKRYTRTQKPPRYHLVNFGLSRPYDRDDWPFLELPDINGDTTVPEHSPGSLNTSCDPFATDTYTLGNVIRARFITRSKGFEFMVPLVDDMVAHDPTKRPTMEEVIERFRAIRQSLGKRILRARIVRKEECFVVGLWRSVGYWNRRIGYTWRKISAIPDYA</sequence>
<gene>
    <name evidence="1" type="ORF">FA95DRAFT_1548916</name>
</gene>
<name>A0ACB8RBS9_9AGAM</name>
<protein>
    <submittedName>
        <fullName evidence="1">Uncharacterized protein</fullName>
    </submittedName>
</protein>
<reference evidence="1" key="2">
    <citation type="journal article" date="2022" name="New Phytol.">
        <title>Evolutionary transition to the ectomycorrhizal habit in the genomes of a hyperdiverse lineage of mushroom-forming fungi.</title>
        <authorList>
            <person name="Looney B."/>
            <person name="Miyauchi S."/>
            <person name="Morin E."/>
            <person name="Drula E."/>
            <person name="Courty P.E."/>
            <person name="Kohler A."/>
            <person name="Kuo A."/>
            <person name="LaButti K."/>
            <person name="Pangilinan J."/>
            <person name="Lipzen A."/>
            <person name="Riley R."/>
            <person name="Andreopoulos W."/>
            <person name="He G."/>
            <person name="Johnson J."/>
            <person name="Nolan M."/>
            <person name="Tritt A."/>
            <person name="Barry K.W."/>
            <person name="Grigoriev I.V."/>
            <person name="Nagy L.G."/>
            <person name="Hibbett D."/>
            <person name="Henrissat B."/>
            <person name="Matheny P.B."/>
            <person name="Labbe J."/>
            <person name="Martin F.M."/>
        </authorList>
    </citation>
    <scope>NUCLEOTIDE SEQUENCE</scope>
    <source>
        <strain evidence="1">FP105234-sp</strain>
    </source>
</reference>
<evidence type="ECO:0000313" key="1">
    <source>
        <dbReference type="EMBL" id="KAI0041322.1"/>
    </source>
</evidence>
<accession>A0ACB8RBS9</accession>
<dbReference type="Proteomes" id="UP000814033">
    <property type="component" value="Unassembled WGS sequence"/>
</dbReference>
<keyword evidence="2" id="KW-1185">Reference proteome</keyword>
<evidence type="ECO:0000313" key="2">
    <source>
        <dbReference type="Proteomes" id="UP000814033"/>
    </source>
</evidence>
<proteinExistence type="predicted"/>
<dbReference type="EMBL" id="MU276130">
    <property type="protein sequence ID" value="KAI0041322.1"/>
    <property type="molecule type" value="Genomic_DNA"/>
</dbReference>
<reference evidence="1" key="1">
    <citation type="submission" date="2021-02" db="EMBL/GenBank/DDBJ databases">
        <authorList>
            <consortium name="DOE Joint Genome Institute"/>
            <person name="Ahrendt S."/>
            <person name="Looney B.P."/>
            <person name="Miyauchi S."/>
            <person name="Morin E."/>
            <person name="Drula E."/>
            <person name="Courty P.E."/>
            <person name="Chicoki N."/>
            <person name="Fauchery L."/>
            <person name="Kohler A."/>
            <person name="Kuo A."/>
            <person name="Labutti K."/>
            <person name="Pangilinan J."/>
            <person name="Lipzen A."/>
            <person name="Riley R."/>
            <person name="Andreopoulos W."/>
            <person name="He G."/>
            <person name="Johnson J."/>
            <person name="Barry K.W."/>
            <person name="Grigoriev I.V."/>
            <person name="Nagy L."/>
            <person name="Hibbett D."/>
            <person name="Henrissat B."/>
            <person name="Matheny P.B."/>
            <person name="Labbe J."/>
            <person name="Martin F."/>
        </authorList>
    </citation>
    <scope>NUCLEOTIDE SEQUENCE</scope>
    <source>
        <strain evidence="1">FP105234-sp</strain>
    </source>
</reference>
<comment type="caution">
    <text evidence="1">The sequence shown here is derived from an EMBL/GenBank/DDBJ whole genome shotgun (WGS) entry which is preliminary data.</text>
</comment>